<sequence length="352" mass="41391">MWVEKIPSGKYRYCERYFIEETGKTVKLSVVIDSKSNQAKKTAKELLDEKYQDKLNTIHSPTAGLKFEDISKQWLEIKQGEWKDSTYTNTKYKITAINRSIGDILIDELKTYHINSYLADEVKDKTYRTVVNYKSLITQVLEFASDNQLTEMLPYQQMIKVPKVNMKKQKQEWKYLEREELEQIYQFLSNHKRFEYLNMAKIQVATGMRFNEMIALDYVEDIDYKKQTITISKNYDVLNNIITTTKTDTTRAIAVPSEVLEVIREQIAITQRKIIKHNFDRSNRFLFINRTGKPVNIRDANRVYNNIPIEDKKISTHIFRHTFITLMAESGVDKNLIAKHVGHSSTKMIDQV</sequence>
<evidence type="ECO:0000259" key="6">
    <source>
        <dbReference type="PROSITE" id="PS51898"/>
    </source>
</evidence>
<dbReference type="eggNOG" id="COG0582">
    <property type="taxonomic scope" value="Bacteria"/>
</dbReference>
<dbReference type="InterPro" id="IPR011010">
    <property type="entry name" value="DNA_brk_join_enz"/>
</dbReference>
<evidence type="ECO:0000313" key="9">
    <source>
        <dbReference type="Proteomes" id="UP000005990"/>
    </source>
</evidence>
<organism evidence="8 9">
    <name type="scientific">Eremococcus coleocola ACS-139-V-Col8</name>
    <dbReference type="NCBI Taxonomy" id="908337"/>
    <lineage>
        <taxon>Bacteria</taxon>
        <taxon>Bacillati</taxon>
        <taxon>Bacillota</taxon>
        <taxon>Bacilli</taxon>
        <taxon>Lactobacillales</taxon>
        <taxon>Aerococcaceae</taxon>
        <taxon>Eremococcus</taxon>
    </lineage>
</organism>
<dbReference type="Proteomes" id="UP000005990">
    <property type="component" value="Unassembled WGS sequence"/>
</dbReference>
<comment type="caution">
    <text evidence="8">The sequence shown here is derived from an EMBL/GenBank/DDBJ whole genome shotgun (WGS) entry which is preliminary data.</text>
</comment>
<keyword evidence="3 5" id="KW-0238">DNA-binding</keyword>
<gene>
    <name evidence="8" type="ORF">HMPREF9257_0996</name>
</gene>
<dbReference type="InterPro" id="IPR044068">
    <property type="entry name" value="CB"/>
</dbReference>
<dbReference type="Gene3D" id="1.10.443.10">
    <property type="entry name" value="Intergrase catalytic core"/>
    <property type="match status" value="1"/>
</dbReference>
<proteinExistence type="inferred from homology"/>
<dbReference type="AlphaFoldDB" id="E4KM13"/>
<dbReference type="RefSeq" id="WP_006417501.1">
    <property type="nucleotide sequence ID" value="NZ_AENN01000001.1"/>
</dbReference>
<comment type="similarity">
    <text evidence="1">Belongs to the 'phage' integrase family.</text>
</comment>
<dbReference type="CDD" id="cd00397">
    <property type="entry name" value="DNA_BRE_C"/>
    <property type="match status" value="1"/>
</dbReference>
<dbReference type="GO" id="GO:0015074">
    <property type="term" value="P:DNA integration"/>
    <property type="evidence" value="ECO:0007669"/>
    <property type="project" value="UniProtKB-KW"/>
</dbReference>
<name>E4KM13_9LACT</name>
<dbReference type="EMBL" id="AENN01000001">
    <property type="protein sequence ID" value="EFR32018.1"/>
    <property type="molecule type" value="Genomic_DNA"/>
</dbReference>
<dbReference type="InterPro" id="IPR053876">
    <property type="entry name" value="Phage_int_M"/>
</dbReference>
<reference evidence="8 9" key="1">
    <citation type="submission" date="2010-10" db="EMBL/GenBank/DDBJ databases">
        <authorList>
            <person name="Durkin A.S."/>
            <person name="Madupu R."/>
            <person name="Torralba M."/>
            <person name="Gillis M."/>
            <person name="Methe B."/>
            <person name="Sutton G."/>
            <person name="Nelson K.E."/>
        </authorList>
    </citation>
    <scope>NUCLEOTIDE SEQUENCE [LARGE SCALE GENOMIC DNA]</scope>
    <source>
        <strain evidence="8 9">ACS-139-V-Col8</strain>
    </source>
</reference>
<evidence type="ECO:0000313" key="8">
    <source>
        <dbReference type="EMBL" id="EFR32018.1"/>
    </source>
</evidence>
<dbReference type="GO" id="GO:0003677">
    <property type="term" value="F:DNA binding"/>
    <property type="evidence" value="ECO:0007669"/>
    <property type="project" value="UniProtKB-UniRule"/>
</dbReference>
<feature type="domain" description="Core-binding (CB)" evidence="7">
    <location>
        <begin position="65"/>
        <end position="145"/>
    </location>
</feature>
<evidence type="ECO:0000256" key="1">
    <source>
        <dbReference type="ARBA" id="ARBA00008857"/>
    </source>
</evidence>
<dbReference type="InterPro" id="IPR002104">
    <property type="entry name" value="Integrase_catalytic"/>
</dbReference>
<dbReference type="Pfam" id="PF22022">
    <property type="entry name" value="Phage_int_M"/>
    <property type="match status" value="1"/>
</dbReference>
<dbReference type="PANTHER" id="PTHR30629:SF2">
    <property type="entry name" value="PROPHAGE INTEGRASE INTS-RELATED"/>
    <property type="match status" value="1"/>
</dbReference>
<dbReference type="PROSITE" id="PS51898">
    <property type="entry name" value="TYR_RECOMBINASE"/>
    <property type="match status" value="1"/>
</dbReference>
<dbReference type="SUPFAM" id="SSF56349">
    <property type="entry name" value="DNA breaking-rejoining enzymes"/>
    <property type="match status" value="1"/>
</dbReference>
<dbReference type="PROSITE" id="PS51900">
    <property type="entry name" value="CB"/>
    <property type="match status" value="1"/>
</dbReference>
<dbReference type="GO" id="GO:0006310">
    <property type="term" value="P:DNA recombination"/>
    <property type="evidence" value="ECO:0007669"/>
    <property type="project" value="UniProtKB-KW"/>
</dbReference>
<dbReference type="InterPro" id="IPR050808">
    <property type="entry name" value="Phage_Integrase"/>
</dbReference>
<evidence type="ECO:0000256" key="5">
    <source>
        <dbReference type="PROSITE-ProRule" id="PRU01248"/>
    </source>
</evidence>
<evidence type="ECO:0000256" key="2">
    <source>
        <dbReference type="ARBA" id="ARBA00022908"/>
    </source>
</evidence>
<evidence type="ECO:0000256" key="3">
    <source>
        <dbReference type="ARBA" id="ARBA00023125"/>
    </source>
</evidence>
<keyword evidence="2" id="KW-0229">DNA integration</keyword>
<feature type="domain" description="Tyr recombinase" evidence="6">
    <location>
        <begin position="171"/>
        <end position="352"/>
    </location>
</feature>
<accession>E4KM13</accession>
<dbReference type="Pfam" id="PF00589">
    <property type="entry name" value="Phage_integrase"/>
    <property type="match status" value="1"/>
</dbReference>
<dbReference type="Gene3D" id="1.10.150.130">
    <property type="match status" value="1"/>
</dbReference>
<dbReference type="InterPro" id="IPR013762">
    <property type="entry name" value="Integrase-like_cat_sf"/>
</dbReference>
<dbReference type="STRING" id="908337.HMPREF9257_0996"/>
<keyword evidence="9" id="KW-1185">Reference proteome</keyword>
<dbReference type="OrthoDB" id="9803188at2"/>
<dbReference type="PANTHER" id="PTHR30629">
    <property type="entry name" value="PROPHAGE INTEGRASE"/>
    <property type="match status" value="1"/>
</dbReference>
<evidence type="ECO:0000256" key="4">
    <source>
        <dbReference type="ARBA" id="ARBA00023172"/>
    </source>
</evidence>
<dbReference type="InterPro" id="IPR010998">
    <property type="entry name" value="Integrase_recombinase_N"/>
</dbReference>
<keyword evidence="4" id="KW-0233">DNA recombination</keyword>
<evidence type="ECO:0000259" key="7">
    <source>
        <dbReference type="PROSITE" id="PS51900"/>
    </source>
</evidence>
<protein>
    <submittedName>
        <fullName evidence="8">Site-specific recombinase, phage integrase family</fullName>
    </submittedName>
</protein>